<sequence>MEELTSRSEAERFRASLGSRVVALGGSVLVAGTPGAGAHTPWLFDLARGSWARLPEAPHPILSSAVIASEDAVTIVGGWSKQRSCHGHAQTLRLRPAAAWAASRASFVPWRRPGAGCRAAGLGALVALGWMECQGEAAVGSEDFRLLRRDGAAQRARTSSSRLCRLPGRDGAIEELSRMPLADSYEHNGEIYPIGASVVCVGRDHVQAFHPGSGAWRTWPLPRELRQDGSSSWVKHCGSWALACLPAAGR</sequence>
<protein>
    <submittedName>
        <fullName evidence="1">Uncharacterized protein</fullName>
    </submittedName>
</protein>
<dbReference type="EMBL" id="CAUYUJ010005513">
    <property type="protein sequence ID" value="CAK0813908.1"/>
    <property type="molecule type" value="Genomic_DNA"/>
</dbReference>
<gene>
    <name evidence="1" type="ORF">PCOR1329_LOCUS17682</name>
</gene>
<dbReference type="Gene3D" id="2.120.10.80">
    <property type="entry name" value="Kelch-type beta propeller"/>
    <property type="match status" value="1"/>
</dbReference>
<name>A0ABN9R6C1_9DINO</name>
<evidence type="ECO:0000313" key="2">
    <source>
        <dbReference type="Proteomes" id="UP001189429"/>
    </source>
</evidence>
<organism evidence="1 2">
    <name type="scientific">Prorocentrum cordatum</name>
    <dbReference type="NCBI Taxonomy" id="2364126"/>
    <lineage>
        <taxon>Eukaryota</taxon>
        <taxon>Sar</taxon>
        <taxon>Alveolata</taxon>
        <taxon>Dinophyceae</taxon>
        <taxon>Prorocentrales</taxon>
        <taxon>Prorocentraceae</taxon>
        <taxon>Prorocentrum</taxon>
    </lineage>
</organism>
<comment type="caution">
    <text evidence="1">The sequence shown here is derived from an EMBL/GenBank/DDBJ whole genome shotgun (WGS) entry which is preliminary data.</text>
</comment>
<dbReference type="SUPFAM" id="SSF117281">
    <property type="entry name" value="Kelch motif"/>
    <property type="match status" value="1"/>
</dbReference>
<keyword evidence="2" id="KW-1185">Reference proteome</keyword>
<dbReference type="InterPro" id="IPR015915">
    <property type="entry name" value="Kelch-typ_b-propeller"/>
</dbReference>
<accession>A0ABN9R6C1</accession>
<reference evidence="1" key="1">
    <citation type="submission" date="2023-10" db="EMBL/GenBank/DDBJ databases">
        <authorList>
            <person name="Chen Y."/>
            <person name="Shah S."/>
            <person name="Dougan E. K."/>
            <person name="Thang M."/>
            <person name="Chan C."/>
        </authorList>
    </citation>
    <scope>NUCLEOTIDE SEQUENCE [LARGE SCALE GENOMIC DNA]</scope>
</reference>
<dbReference type="Proteomes" id="UP001189429">
    <property type="component" value="Unassembled WGS sequence"/>
</dbReference>
<proteinExistence type="predicted"/>
<evidence type="ECO:0000313" key="1">
    <source>
        <dbReference type="EMBL" id="CAK0813908.1"/>
    </source>
</evidence>